<feature type="compositionally biased region" description="Basic and acidic residues" evidence="10">
    <location>
        <begin position="8"/>
        <end position="17"/>
    </location>
</feature>
<dbReference type="Pfam" id="PF03799">
    <property type="entry name" value="FtsQ_DivIB_C"/>
    <property type="match status" value="1"/>
</dbReference>
<evidence type="ECO:0000256" key="5">
    <source>
        <dbReference type="ARBA" id="ARBA00022692"/>
    </source>
</evidence>
<comment type="similarity">
    <text evidence="9">Belongs to the FtsQ/DivIB family. FtsQ subfamily.</text>
</comment>
<keyword evidence="6 9" id="KW-1133">Transmembrane helix</keyword>
<comment type="function">
    <text evidence="9">Essential cell division protein.</text>
</comment>
<evidence type="ECO:0000256" key="4">
    <source>
        <dbReference type="ARBA" id="ARBA00022618"/>
    </source>
</evidence>
<proteinExistence type="inferred from homology"/>
<keyword evidence="2 9" id="KW-1003">Cell membrane</keyword>
<reference evidence="13" key="1">
    <citation type="journal article" date="2019" name="Int. J. Syst. Evol. Microbiol.">
        <title>The Global Catalogue of Microorganisms (GCM) 10K type strain sequencing project: providing services to taxonomists for standard genome sequencing and annotation.</title>
        <authorList>
            <consortium name="The Broad Institute Genomics Platform"/>
            <consortium name="The Broad Institute Genome Sequencing Center for Infectious Disease"/>
            <person name="Wu L."/>
            <person name="Ma J."/>
        </authorList>
    </citation>
    <scope>NUCLEOTIDE SEQUENCE [LARGE SCALE GENOMIC DNA]</scope>
    <source>
        <strain evidence="13">CGMCC 1.12477</strain>
    </source>
</reference>
<keyword evidence="3 9" id="KW-0997">Cell inner membrane</keyword>
<dbReference type="Proteomes" id="UP001597186">
    <property type="component" value="Unassembled WGS sequence"/>
</dbReference>
<evidence type="ECO:0000256" key="1">
    <source>
        <dbReference type="ARBA" id="ARBA00004370"/>
    </source>
</evidence>
<evidence type="ECO:0000256" key="10">
    <source>
        <dbReference type="SAM" id="MobiDB-lite"/>
    </source>
</evidence>
<dbReference type="InterPro" id="IPR026579">
    <property type="entry name" value="FtsQ"/>
</dbReference>
<evidence type="ECO:0000313" key="12">
    <source>
        <dbReference type="EMBL" id="MFD1508872.1"/>
    </source>
</evidence>
<sequence length="296" mass="32857">MRSLIRRKAPDGPERPDPAPSRLRYRMQRLMLTPTFRFFLRAGVPLVLAVGVGAGYLADEGRRDALNQSIADVRTQIQTRPEFMVNVMAVDGASAGVDEDIREILPLDLPMSSFDLDLALILQTVRELSAVKDAAVRIRTGGVLQIEVVERVPVVLWRTPGGLELVDESGVIVRPAASRADHPDLPVIAGAGATEHVAQALRLIRAAGPLQPRLRGLVRIGERRWDVVLDRDQRILLPEEQPVQALERVIALDHVQEMLDRDLAAVDMRLTGRPTLRMQASAVEQWWRVQKASLGE</sequence>
<gene>
    <name evidence="9" type="primary">ftsQ</name>
    <name evidence="12" type="ORF">ACFTOW_05605</name>
</gene>
<comment type="subcellular location">
    <subcellularLocation>
        <location evidence="9">Cell inner membrane</location>
        <topology evidence="9">Single-pass type II membrane protein</topology>
    </subcellularLocation>
    <subcellularLocation>
        <location evidence="1">Membrane</location>
    </subcellularLocation>
    <text evidence="9">Localizes to the division septum.</text>
</comment>
<keyword evidence="5 9" id="KW-0812">Transmembrane</keyword>
<evidence type="ECO:0000313" key="13">
    <source>
        <dbReference type="Proteomes" id="UP001597186"/>
    </source>
</evidence>
<name>A0ABW4ECQ9_9RHOB</name>
<evidence type="ECO:0000256" key="2">
    <source>
        <dbReference type="ARBA" id="ARBA00022475"/>
    </source>
</evidence>
<evidence type="ECO:0000259" key="11">
    <source>
        <dbReference type="PROSITE" id="PS51779"/>
    </source>
</evidence>
<evidence type="ECO:0000256" key="9">
    <source>
        <dbReference type="HAMAP-Rule" id="MF_00911"/>
    </source>
</evidence>
<dbReference type="GO" id="GO:0051301">
    <property type="term" value="P:cell division"/>
    <property type="evidence" value="ECO:0007669"/>
    <property type="project" value="UniProtKB-KW"/>
</dbReference>
<dbReference type="InterPro" id="IPR034746">
    <property type="entry name" value="POTRA"/>
</dbReference>
<dbReference type="HAMAP" id="MF_00911">
    <property type="entry name" value="FtsQ_subfam"/>
    <property type="match status" value="1"/>
</dbReference>
<protein>
    <recommendedName>
        <fullName evidence="9">Cell division protein FtsQ</fullName>
    </recommendedName>
</protein>
<dbReference type="RefSeq" id="WP_379913930.1">
    <property type="nucleotide sequence ID" value="NZ_JBHUDD010000041.1"/>
</dbReference>
<feature type="domain" description="POTRA" evidence="11">
    <location>
        <begin position="83"/>
        <end position="151"/>
    </location>
</feature>
<dbReference type="PROSITE" id="PS51779">
    <property type="entry name" value="POTRA"/>
    <property type="match status" value="1"/>
</dbReference>
<evidence type="ECO:0000256" key="6">
    <source>
        <dbReference type="ARBA" id="ARBA00022989"/>
    </source>
</evidence>
<feature type="transmembrane region" description="Helical" evidence="9">
    <location>
        <begin position="38"/>
        <end position="58"/>
    </location>
</feature>
<dbReference type="InterPro" id="IPR005548">
    <property type="entry name" value="Cell_div_FtsQ/DivIB_C"/>
</dbReference>
<feature type="region of interest" description="Disordered" evidence="10">
    <location>
        <begin position="1"/>
        <end position="21"/>
    </location>
</feature>
<keyword evidence="4 9" id="KW-0132">Cell division</keyword>
<evidence type="ECO:0000256" key="7">
    <source>
        <dbReference type="ARBA" id="ARBA00023136"/>
    </source>
</evidence>
<evidence type="ECO:0000256" key="8">
    <source>
        <dbReference type="ARBA" id="ARBA00023306"/>
    </source>
</evidence>
<dbReference type="InterPro" id="IPR045335">
    <property type="entry name" value="FtsQ_C_sf"/>
</dbReference>
<dbReference type="PANTHER" id="PTHR35851:SF1">
    <property type="entry name" value="CELL DIVISION PROTEIN FTSQ"/>
    <property type="match status" value="1"/>
</dbReference>
<dbReference type="EMBL" id="JBHUDD010000041">
    <property type="protein sequence ID" value="MFD1508872.1"/>
    <property type="molecule type" value="Genomic_DNA"/>
</dbReference>
<organism evidence="12 13">
    <name type="scientific">Lacimonas salitolerans</name>
    <dbReference type="NCBI Taxonomy" id="1323750"/>
    <lineage>
        <taxon>Bacteria</taxon>
        <taxon>Pseudomonadati</taxon>
        <taxon>Pseudomonadota</taxon>
        <taxon>Alphaproteobacteria</taxon>
        <taxon>Rhodobacterales</taxon>
        <taxon>Paracoccaceae</taxon>
        <taxon>Lacimonas</taxon>
    </lineage>
</organism>
<comment type="caution">
    <text evidence="12">The sequence shown here is derived from an EMBL/GenBank/DDBJ whole genome shotgun (WGS) entry which is preliminary data.</text>
</comment>
<accession>A0ABW4ECQ9</accession>
<dbReference type="PANTHER" id="PTHR35851">
    <property type="entry name" value="CELL DIVISION PROTEIN FTSQ"/>
    <property type="match status" value="1"/>
</dbReference>
<evidence type="ECO:0000256" key="3">
    <source>
        <dbReference type="ARBA" id="ARBA00022519"/>
    </source>
</evidence>
<keyword evidence="13" id="KW-1185">Reference proteome</keyword>
<dbReference type="Gene3D" id="3.40.50.11690">
    <property type="entry name" value="Cell division protein FtsQ/DivIB"/>
    <property type="match status" value="1"/>
</dbReference>
<keyword evidence="7 9" id="KW-0472">Membrane</keyword>
<keyword evidence="8 9" id="KW-0131">Cell cycle</keyword>